<evidence type="ECO:0000256" key="5">
    <source>
        <dbReference type="ARBA" id="ARBA00011738"/>
    </source>
</evidence>
<keyword evidence="13 16" id="KW-0173">Coenzyme A biosynthesis</keyword>
<dbReference type="EC" id="2.7.1.33" evidence="6 16"/>
<dbReference type="GO" id="GO:0005524">
    <property type="term" value="F:ATP binding"/>
    <property type="evidence" value="ECO:0007669"/>
    <property type="project" value="UniProtKB-UniRule"/>
</dbReference>
<dbReference type="GO" id="GO:0046872">
    <property type="term" value="F:metal ion binding"/>
    <property type="evidence" value="ECO:0007669"/>
    <property type="project" value="UniProtKB-KW"/>
</dbReference>
<evidence type="ECO:0000256" key="15">
    <source>
        <dbReference type="ARBA" id="ARBA00040883"/>
    </source>
</evidence>
<sequence>MREVGILDIGNTRTKWGIFRSGKLEDYGAFNSTDDREAWIRDFSNPIAVSDVSGNFNFKLSERLHPIDFSAKLPVLINYNNPERLGVDRIANACGLIFDYPGAAMAIDAGSCITYDVVTEKGVFVGGGITPGWSMRLKAMHEFTGKLPLVNREEVAAQFPFNSTYDNLKGSTFVGLCAEITEHIQIFKTQYPTGKVVITGGDAIALQKALKSDIFADPNLTLKGIFNIFKHQYA</sequence>
<evidence type="ECO:0000256" key="8">
    <source>
        <dbReference type="ARBA" id="ARBA00022679"/>
    </source>
</evidence>
<keyword evidence="9 16" id="KW-0547">Nucleotide-binding</keyword>
<keyword evidence="18" id="KW-1185">Reference proteome</keyword>
<feature type="binding site" evidence="16">
    <location>
        <begin position="8"/>
        <end position="15"/>
    </location>
    <ligand>
        <name>ATP</name>
        <dbReference type="ChEBI" id="CHEBI:30616"/>
    </ligand>
</feature>
<evidence type="ECO:0000313" key="17">
    <source>
        <dbReference type="EMBL" id="TXC75620.1"/>
    </source>
</evidence>
<evidence type="ECO:0000256" key="1">
    <source>
        <dbReference type="ARBA" id="ARBA00001206"/>
    </source>
</evidence>
<evidence type="ECO:0000256" key="6">
    <source>
        <dbReference type="ARBA" id="ARBA00012102"/>
    </source>
</evidence>
<comment type="caution">
    <text evidence="17">The sequence shown here is derived from an EMBL/GenBank/DDBJ whole genome shotgun (WGS) entry which is preliminary data.</text>
</comment>
<comment type="cofactor">
    <cofactor evidence="2">
        <name>K(+)</name>
        <dbReference type="ChEBI" id="CHEBI:29103"/>
    </cofactor>
</comment>
<feature type="binding site" evidence="16">
    <location>
        <position position="111"/>
    </location>
    <ligand>
        <name>ATP</name>
        <dbReference type="ChEBI" id="CHEBI:30616"/>
    </ligand>
</feature>
<comment type="pathway">
    <text evidence="4 16">Cofactor biosynthesis; coenzyme A biosynthesis; CoA from (R)-pantothenate: step 1/5.</text>
</comment>
<keyword evidence="16" id="KW-0479">Metal-binding</keyword>
<dbReference type="Gene3D" id="3.30.420.40">
    <property type="match status" value="1"/>
</dbReference>
<dbReference type="NCBIfam" id="TIGR00671">
    <property type="entry name" value="baf"/>
    <property type="match status" value="1"/>
</dbReference>
<feature type="binding site" evidence="16">
    <location>
        <begin position="86"/>
        <end position="89"/>
    </location>
    <ligand>
        <name>substrate</name>
    </ligand>
</feature>
<evidence type="ECO:0000256" key="12">
    <source>
        <dbReference type="ARBA" id="ARBA00022958"/>
    </source>
</evidence>
<dbReference type="Proteomes" id="UP000321168">
    <property type="component" value="Unassembled WGS sequence"/>
</dbReference>
<dbReference type="EMBL" id="VORB01000012">
    <property type="protein sequence ID" value="TXC75620.1"/>
    <property type="molecule type" value="Genomic_DNA"/>
</dbReference>
<evidence type="ECO:0000256" key="2">
    <source>
        <dbReference type="ARBA" id="ARBA00001958"/>
    </source>
</evidence>
<dbReference type="InterPro" id="IPR004619">
    <property type="entry name" value="Type_III_PanK"/>
</dbReference>
<proteinExistence type="inferred from homology"/>
<dbReference type="InterPro" id="IPR043129">
    <property type="entry name" value="ATPase_NBD"/>
</dbReference>
<comment type="function">
    <text evidence="16">Catalyzes the phosphorylation of pantothenate (Pan), the first step in CoA biosynthesis.</text>
</comment>
<evidence type="ECO:0000313" key="18">
    <source>
        <dbReference type="Proteomes" id="UP000321168"/>
    </source>
</evidence>
<organism evidence="17 18">
    <name type="scientific">Luteibaculum oceani</name>
    <dbReference type="NCBI Taxonomy" id="1294296"/>
    <lineage>
        <taxon>Bacteria</taxon>
        <taxon>Pseudomonadati</taxon>
        <taxon>Bacteroidota</taxon>
        <taxon>Flavobacteriia</taxon>
        <taxon>Flavobacteriales</taxon>
        <taxon>Luteibaculaceae</taxon>
        <taxon>Luteibaculum</taxon>
    </lineage>
</organism>
<dbReference type="RefSeq" id="WP_147015392.1">
    <property type="nucleotide sequence ID" value="NZ_VORB01000012.1"/>
</dbReference>
<evidence type="ECO:0000256" key="7">
    <source>
        <dbReference type="ARBA" id="ARBA00022490"/>
    </source>
</evidence>
<accession>A0A5C6USH6</accession>
<dbReference type="GO" id="GO:0004594">
    <property type="term" value="F:pantothenate kinase activity"/>
    <property type="evidence" value="ECO:0007669"/>
    <property type="project" value="UniProtKB-UniRule"/>
</dbReference>
<evidence type="ECO:0000256" key="9">
    <source>
        <dbReference type="ARBA" id="ARBA00022741"/>
    </source>
</evidence>
<protein>
    <recommendedName>
        <fullName evidence="15 16">Type III pantothenate kinase</fullName>
        <ecNumber evidence="6 16">2.7.1.33</ecNumber>
    </recommendedName>
    <alternativeName>
        <fullName evidence="16">PanK-III</fullName>
    </alternativeName>
    <alternativeName>
        <fullName evidence="16">Pantothenic acid kinase</fullName>
    </alternativeName>
</protein>
<dbReference type="CDD" id="cd24015">
    <property type="entry name" value="ASKHA_NBD_PanK-III"/>
    <property type="match status" value="1"/>
</dbReference>
<comment type="subcellular location">
    <subcellularLocation>
        <location evidence="3 16">Cytoplasm</location>
    </subcellularLocation>
</comment>
<dbReference type="HAMAP" id="MF_01274">
    <property type="entry name" value="Pantothen_kinase_3"/>
    <property type="match status" value="1"/>
</dbReference>
<keyword evidence="10 16" id="KW-0418">Kinase</keyword>
<comment type="catalytic activity">
    <reaction evidence="1 16">
        <text>(R)-pantothenate + ATP = (R)-4'-phosphopantothenate + ADP + H(+)</text>
        <dbReference type="Rhea" id="RHEA:16373"/>
        <dbReference type="ChEBI" id="CHEBI:10986"/>
        <dbReference type="ChEBI" id="CHEBI:15378"/>
        <dbReference type="ChEBI" id="CHEBI:29032"/>
        <dbReference type="ChEBI" id="CHEBI:30616"/>
        <dbReference type="ChEBI" id="CHEBI:456216"/>
        <dbReference type="EC" id="2.7.1.33"/>
    </reaction>
</comment>
<feature type="binding site" evidence="16">
    <location>
        <position position="164"/>
    </location>
    <ligand>
        <name>substrate</name>
    </ligand>
</feature>
<dbReference type="UniPathway" id="UPA00241">
    <property type="reaction ID" value="UER00352"/>
</dbReference>
<gene>
    <name evidence="16" type="primary">coaX</name>
    <name evidence="17" type="ORF">FRX97_11615</name>
</gene>
<dbReference type="PANTHER" id="PTHR34265:SF1">
    <property type="entry name" value="TYPE III PANTOTHENATE KINASE"/>
    <property type="match status" value="1"/>
</dbReference>
<comment type="similarity">
    <text evidence="14 16">Belongs to the type III pantothenate kinase family.</text>
</comment>
<evidence type="ECO:0000256" key="4">
    <source>
        <dbReference type="ARBA" id="ARBA00005225"/>
    </source>
</evidence>
<feature type="active site" description="Proton acceptor" evidence="16">
    <location>
        <position position="88"/>
    </location>
</feature>
<keyword evidence="12 16" id="KW-0630">Potassium</keyword>
<feature type="binding site" evidence="16">
    <location>
        <position position="108"/>
    </location>
    <ligand>
        <name>K(+)</name>
        <dbReference type="ChEBI" id="CHEBI:29103"/>
    </ligand>
</feature>
<dbReference type="AlphaFoldDB" id="A0A5C6USH6"/>
<dbReference type="PANTHER" id="PTHR34265">
    <property type="entry name" value="TYPE III PANTOTHENATE KINASE"/>
    <property type="match status" value="1"/>
</dbReference>
<reference evidence="17 18" key="1">
    <citation type="submission" date="2019-08" db="EMBL/GenBank/DDBJ databases">
        <title>Genome of Luteibaculum oceani JCM 18817.</title>
        <authorList>
            <person name="Bowman J.P."/>
        </authorList>
    </citation>
    <scope>NUCLEOTIDE SEQUENCE [LARGE SCALE GENOMIC DNA]</scope>
    <source>
        <strain evidence="17 18">JCM 18817</strain>
    </source>
</reference>
<feature type="binding site" evidence="16">
    <location>
        <position position="79"/>
    </location>
    <ligand>
        <name>substrate</name>
    </ligand>
</feature>
<dbReference type="OrthoDB" id="9804707at2"/>
<keyword evidence="8 16" id="KW-0808">Transferase</keyword>
<comment type="cofactor">
    <cofactor evidence="16">
        <name>NH4(+)</name>
        <dbReference type="ChEBI" id="CHEBI:28938"/>
    </cofactor>
    <cofactor evidence="16">
        <name>K(+)</name>
        <dbReference type="ChEBI" id="CHEBI:29103"/>
    </cofactor>
    <text evidence="16">A monovalent cation. Ammonium or potassium.</text>
</comment>
<evidence type="ECO:0000256" key="14">
    <source>
        <dbReference type="ARBA" id="ARBA00038036"/>
    </source>
</evidence>
<keyword evidence="7 16" id="KW-0963">Cytoplasm</keyword>
<dbReference type="SUPFAM" id="SSF53067">
    <property type="entry name" value="Actin-like ATPase domain"/>
    <property type="match status" value="2"/>
</dbReference>
<evidence type="ECO:0000256" key="13">
    <source>
        <dbReference type="ARBA" id="ARBA00022993"/>
    </source>
</evidence>
<evidence type="ECO:0000256" key="16">
    <source>
        <dbReference type="HAMAP-Rule" id="MF_01274"/>
    </source>
</evidence>
<keyword evidence="11 16" id="KW-0067">ATP-binding</keyword>
<comment type="subunit">
    <text evidence="5 16">Homodimer.</text>
</comment>
<dbReference type="Pfam" id="PF03309">
    <property type="entry name" value="Pan_kinase"/>
    <property type="match status" value="1"/>
</dbReference>
<evidence type="ECO:0000256" key="3">
    <source>
        <dbReference type="ARBA" id="ARBA00004496"/>
    </source>
</evidence>
<name>A0A5C6USH6_9FLAO</name>
<dbReference type="GO" id="GO:0005737">
    <property type="term" value="C:cytoplasm"/>
    <property type="evidence" value="ECO:0007669"/>
    <property type="project" value="UniProtKB-SubCell"/>
</dbReference>
<evidence type="ECO:0000256" key="10">
    <source>
        <dbReference type="ARBA" id="ARBA00022777"/>
    </source>
</evidence>
<evidence type="ECO:0000256" key="11">
    <source>
        <dbReference type="ARBA" id="ARBA00022840"/>
    </source>
</evidence>
<dbReference type="GO" id="GO:0015937">
    <property type="term" value="P:coenzyme A biosynthetic process"/>
    <property type="evidence" value="ECO:0007669"/>
    <property type="project" value="UniProtKB-UniRule"/>
</dbReference>